<proteinExistence type="predicted"/>
<reference evidence="1" key="3">
    <citation type="submission" date="2015-04" db="UniProtKB">
        <authorList>
            <consortium name="EnsemblPlants"/>
        </authorList>
    </citation>
    <scope>IDENTIFICATION</scope>
</reference>
<sequence>MAYKLEIINLFIRRDKIELRCIRINLTTVAYIDGYTQKIGDQREFFNLRRSFEYLEPLMEDLFATRTLVFFI</sequence>
<keyword evidence="2" id="KW-1185">Reference proteome</keyword>
<dbReference type="HOGENOM" id="CLU_2725829_0_0_1"/>
<dbReference type="Gramene" id="LPERR04G08550.1">
    <property type="protein sequence ID" value="LPERR04G08550.1"/>
    <property type="gene ID" value="LPERR04G08550"/>
</dbReference>
<dbReference type="Proteomes" id="UP000032180">
    <property type="component" value="Chromosome 4"/>
</dbReference>
<organism evidence="1 2">
    <name type="scientific">Leersia perrieri</name>
    <dbReference type="NCBI Taxonomy" id="77586"/>
    <lineage>
        <taxon>Eukaryota</taxon>
        <taxon>Viridiplantae</taxon>
        <taxon>Streptophyta</taxon>
        <taxon>Embryophyta</taxon>
        <taxon>Tracheophyta</taxon>
        <taxon>Spermatophyta</taxon>
        <taxon>Magnoliopsida</taxon>
        <taxon>Liliopsida</taxon>
        <taxon>Poales</taxon>
        <taxon>Poaceae</taxon>
        <taxon>BOP clade</taxon>
        <taxon>Oryzoideae</taxon>
        <taxon>Oryzeae</taxon>
        <taxon>Oryzinae</taxon>
        <taxon>Leersia</taxon>
    </lineage>
</organism>
<reference evidence="2" key="2">
    <citation type="submission" date="2013-12" db="EMBL/GenBank/DDBJ databases">
        <authorList>
            <person name="Yu Y."/>
            <person name="Lee S."/>
            <person name="de Baynast K."/>
            <person name="Wissotski M."/>
            <person name="Liu L."/>
            <person name="Talag J."/>
            <person name="Goicoechea J."/>
            <person name="Angelova A."/>
            <person name="Jetty R."/>
            <person name="Kudrna D."/>
            <person name="Golser W."/>
            <person name="Rivera L."/>
            <person name="Zhang J."/>
            <person name="Wing R."/>
        </authorList>
    </citation>
    <scope>NUCLEOTIDE SEQUENCE</scope>
</reference>
<protein>
    <submittedName>
        <fullName evidence="1">Uncharacterized protein</fullName>
    </submittedName>
</protein>
<accession>A0A0D9W4M6</accession>
<evidence type="ECO:0000313" key="2">
    <source>
        <dbReference type="Proteomes" id="UP000032180"/>
    </source>
</evidence>
<reference evidence="1 2" key="1">
    <citation type="submission" date="2012-08" db="EMBL/GenBank/DDBJ databases">
        <title>Oryza genome evolution.</title>
        <authorList>
            <person name="Wing R.A."/>
        </authorList>
    </citation>
    <scope>NUCLEOTIDE SEQUENCE</scope>
</reference>
<name>A0A0D9W4M6_9ORYZ</name>
<dbReference type="AlphaFoldDB" id="A0A0D9W4M6"/>
<dbReference type="EnsemblPlants" id="LPERR04G08550.1">
    <property type="protein sequence ID" value="LPERR04G08550.1"/>
    <property type="gene ID" value="LPERR04G08550"/>
</dbReference>
<evidence type="ECO:0000313" key="1">
    <source>
        <dbReference type="EnsemblPlants" id="LPERR04G08550.1"/>
    </source>
</evidence>